<sequence length="125" mass="13860">MWTSEIPQVPRQIYTSPFVLSPSNQPNGCGDTPPVPQLLRREQPERAGRRGGLQALKRRVPYGGIFLTAEPFPYQRSAKLFCAFAPGLFLQHTRQKRKKPTFSCAVTVGKEGAVPFATVFAISLT</sequence>
<dbReference type="AlphaFoldDB" id="A0AAD7SJQ5"/>
<reference evidence="2" key="1">
    <citation type="journal article" date="2023" name="Science">
        <title>Genome structures resolve the early diversification of teleost fishes.</title>
        <authorList>
            <person name="Parey E."/>
            <person name="Louis A."/>
            <person name="Montfort J."/>
            <person name="Bouchez O."/>
            <person name="Roques C."/>
            <person name="Iampietro C."/>
            <person name="Lluch J."/>
            <person name="Castinel A."/>
            <person name="Donnadieu C."/>
            <person name="Desvignes T."/>
            <person name="Floi Bucao C."/>
            <person name="Jouanno E."/>
            <person name="Wen M."/>
            <person name="Mejri S."/>
            <person name="Dirks R."/>
            <person name="Jansen H."/>
            <person name="Henkel C."/>
            <person name="Chen W.J."/>
            <person name="Zahm M."/>
            <person name="Cabau C."/>
            <person name="Klopp C."/>
            <person name="Thompson A.W."/>
            <person name="Robinson-Rechavi M."/>
            <person name="Braasch I."/>
            <person name="Lecointre G."/>
            <person name="Bobe J."/>
            <person name="Postlethwait J.H."/>
            <person name="Berthelot C."/>
            <person name="Roest Crollius H."/>
            <person name="Guiguen Y."/>
        </authorList>
    </citation>
    <scope>NUCLEOTIDE SEQUENCE</scope>
    <source>
        <strain evidence="2">NC1722</strain>
    </source>
</reference>
<dbReference type="EMBL" id="JAINUG010000056">
    <property type="protein sequence ID" value="KAJ8403909.1"/>
    <property type="molecule type" value="Genomic_DNA"/>
</dbReference>
<accession>A0AAD7SJQ5</accession>
<keyword evidence="3" id="KW-1185">Reference proteome</keyword>
<name>A0AAD7SJQ5_9TELE</name>
<feature type="compositionally biased region" description="Basic and acidic residues" evidence="1">
    <location>
        <begin position="39"/>
        <end position="48"/>
    </location>
</feature>
<feature type="region of interest" description="Disordered" evidence="1">
    <location>
        <begin position="20"/>
        <end position="52"/>
    </location>
</feature>
<protein>
    <submittedName>
        <fullName evidence="2">Uncharacterized protein</fullName>
    </submittedName>
</protein>
<evidence type="ECO:0000313" key="3">
    <source>
        <dbReference type="Proteomes" id="UP001221898"/>
    </source>
</evidence>
<evidence type="ECO:0000313" key="2">
    <source>
        <dbReference type="EMBL" id="KAJ8403909.1"/>
    </source>
</evidence>
<proteinExistence type="predicted"/>
<organism evidence="2 3">
    <name type="scientific">Aldrovandia affinis</name>
    <dbReference type="NCBI Taxonomy" id="143900"/>
    <lineage>
        <taxon>Eukaryota</taxon>
        <taxon>Metazoa</taxon>
        <taxon>Chordata</taxon>
        <taxon>Craniata</taxon>
        <taxon>Vertebrata</taxon>
        <taxon>Euteleostomi</taxon>
        <taxon>Actinopterygii</taxon>
        <taxon>Neopterygii</taxon>
        <taxon>Teleostei</taxon>
        <taxon>Notacanthiformes</taxon>
        <taxon>Halosauridae</taxon>
        <taxon>Aldrovandia</taxon>
    </lineage>
</organism>
<evidence type="ECO:0000256" key="1">
    <source>
        <dbReference type="SAM" id="MobiDB-lite"/>
    </source>
</evidence>
<dbReference type="Proteomes" id="UP001221898">
    <property type="component" value="Unassembled WGS sequence"/>
</dbReference>
<gene>
    <name evidence="2" type="ORF">AAFF_G00347770</name>
</gene>
<comment type="caution">
    <text evidence="2">The sequence shown here is derived from an EMBL/GenBank/DDBJ whole genome shotgun (WGS) entry which is preliminary data.</text>
</comment>